<organism evidence="12 13">
    <name type="scientific">Mycolicibacter sinensis (strain JDM601)</name>
    <name type="common">Mycobacterium sinense</name>
    <dbReference type="NCBI Taxonomy" id="875328"/>
    <lineage>
        <taxon>Bacteria</taxon>
        <taxon>Bacillati</taxon>
        <taxon>Actinomycetota</taxon>
        <taxon>Actinomycetes</taxon>
        <taxon>Mycobacteriales</taxon>
        <taxon>Mycobacteriaceae</taxon>
        <taxon>Mycolicibacter</taxon>
    </lineage>
</organism>
<dbReference type="EMBL" id="LZKG01000002">
    <property type="protein sequence ID" value="OBI34606.1"/>
    <property type="molecule type" value="Genomic_DNA"/>
</dbReference>
<dbReference type="RefSeq" id="WP_064920199.1">
    <property type="nucleotide sequence ID" value="NZ_LZJK01000022.1"/>
</dbReference>
<evidence type="ECO:0000256" key="2">
    <source>
        <dbReference type="ARBA" id="ARBA00010581"/>
    </source>
</evidence>
<dbReference type="InterPro" id="IPR024791">
    <property type="entry name" value="Cyt_c/ubiquinol_Oxase_su3"/>
</dbReference>
<feature type="domain" description="Heme-copper oxidase subunit III family profile" evidence="11">
    <location>
        <begin position="30"/>
        <end position="203"/>
    </location>
</feature>
<evidence type="ECO:0000256" key="4">
    <source>
        <dbReference type="ARBA" id="ARBA00022692"/>
    </source>
</evidence>
<dbReference type="Pfam" id="PF00510">
    <property type="entry name" value="COX3"/>
    <property type="match status" value="1"/>
</dbReference>
<evidence type="ECO:0000313" key="12">
    <source>
        <dbReference type="EMBL" id="OBI34606.1"/>
    </source>
</evidence>
<gene>
    <name evidence="12" type="ORF">A5710_01305</name>
</gene>
<evidence type="ECO:0000256" key="6">
    <source>
        <dbReference type="ARBA" id="ARBA00023136"/>
    </source>
</evidence>
<comment type="catalytic activity">
    <reaction evidence="8">
        <text>4 Fe(II)-[cytochrome c] + O2 + 8 H(+)(in) = 4 Fe(III)-[cytochrome c] + 2 H2O + 4 H(+)(out)</text>
        <dbReference type="Rhea" id="RHEA:11436"/>
        <dbReference type="Rhea" id="RHEA-COMP:10350"/>
        <dbReference type="Rhea" id="RHEA-COMP:14399"/>
        <dbReference type="ChEBI" id="CHEBI:15377"/>
        <dbReference type="ChEBI" id="CHEBI:15378"/>
        <dbReference type="ChEBI" id="CHEBI:15379"/>
        <dbReference type="ChEBI" id="CHEBI:29033"/>
        <dbReference type="ChEBI" id="CHEBI:29034"/>
        <dbReference type="EC" id="7.1.1.9"/>
    </reaction>
</comment>
<keyword evidence="5 10" id="KW-1133">Transmembrane helix</keyword>
<sequence>MTEVEAGLGIGADEMTPNPQARGHLPGEASMWFFVIGDLFIFAAYFVSYTYFRGQDHAMFLASQAKVNLNIGIVNTVVLLTSSLFVALGTSAARAGRTPEAHRLFCVALACGAAFPLFKMFEYIPEVTAGMTPGTNLFFMYYFVMTGMHLCHVFLGLVILCFVVRELRGAAEPRISLVETGATYWHMVDVLWLILFALLYLMR</sequence>
<evidence type="ECO:0000256" key="3">
    <source>
        <dbReference type="ARBA" id="ARBA00022347"/>
    </source>
</evidence>
<dbReference type="Proteomes" id="UP000093943">
    <property type="component" value="Unassembled WGS sequence"/>
</dbReference>
<evidence type="ECO:0000256" key="10">
    <source>
        <dbReference type="SAM" id="Phobius"/>
    </source>
</evidence>
<protein>
    <recommendedName>
        <fullName evidence="3">Probable cytochrome c oxidase subunit 3</fullName>
    </recommendedName>
    <alternativeName>
        <fullName evidence="7">Cytochrome aa3 subunit 3</fullName>
    </alternativeName>
</protein>
<dbReference type="InterPro" id="IPR013833">
    <property type="entry name" value="Cyt_c_oxidase_su3_a-hlx"/>
</dbReference>
<accession>A0A1A2P193</accession>
<evidence type="ECO:0000259" key="11">
    <source>
        <dbReference type="PROSITE" id="PS50253"/>
    </source>
</evidence>
<comment type="subcellular location">
    <subcellularLocation>
        <location evidence="9">Cell membrane</location>
        <topology evidence="9">Multi-pass membrane protein</topology>
    </subcellularLocation>
    <subcellularLocation>
        <location evidence="1">Membrane</location>
        <topology evidence="1">Multi-pass membrane protein</topology>
    </subcellularLocation>
</comment>
<evidence type="ECO:0000313" key="13">
    <source>
        <dbReference type="Proteomes" id="UP000093943"/>
    </source>
</evidence>
<comment type="similarity">
    <text evidence="2 9">Belongs to the cytochrome c oxidase subunit 3 family.</text>
</comment>
<evidence type="ECO:0000256" key="8">
    <source>
        <dbReference type="ARBA" id="ARBA00047816"/>
    </source>
</evidence>
<dbReference type="AlphaFoldDB" id="A0A1A2P193"/>
<comment type="caution">
    <text evidence="12">The sequence shown here is derived from an EMBL/GenBank/DDBJ whole genome shotgun (WGS) entry which is preliminary data.</text>
</comment>
<evidence type="ECO:0000256" key="9">
    <source>
        <dbReference type="RuleBase" id="RU003376"/>
    </source>
</evidence>
<dbReference type="PANTHER" id="PTHR11403:SF6">
    <property type="entry name" value="NITRIC OXIDE REDUCTASE SUBUNIT E"/>
    <property type="match status" value="1"/>
</dbReference>
<name>A0A1A2P193_MYCSD</name>
<evidence type="ECO:0000256" key="5">
    <source>
        <dbReference type="ARBA" id="ARBA00022989"/>
    </source>
</evidence>
<dbReference type="GO" id="GO:0004129">
    <property type="term" value="F:cytochrome-c oxidase activity"/>
    <property type="evidence" value="ECO:0007669"/>
    <property type="project" value="UniProtKB-EC"/>
</dbReference>
<dbReference type="InterPro" id="IPR000298">
    <property type="entry name" value="Cyt_c_oxidase-like_su3"/>
</dbReference>
<keyword evidence="4 9" id="KW-0812">Transmembrane</keyword>
<dbReference type="SUPFAM" id="SSF81452">
    <property type="entry name" value="Cytochrome c oxidase subunit III-like"/>
    <property type="match status" value="1"/>
</dbReference>
<dbReference type="OrthoDB" id="9810850at2"/>
<keyword evidence="6 10" id="KW-0472">Membrane</keyword>
<dbReference type="GO" id="GO:0005886">
    <property type="term" value="C:plasma membrane"/>
    <property type="evidence" value="ECO:0007669"/>
    <property type="project" value="UniProtKB-SubCell"/>
</dbReference>
<evidence type="ECO:0000256" key="1">
    <source>
        <dbReference type="ARBA" id="ARBA00004141"/>
    </source>
</evidence>
<feature type="transmembrane region" description="Helical" evidence="10">
    <location>
        <begin position="141"/>
        <end position="164"/>
    </location>
</feature>
<evidence type="ECO:0000256" key="7">
    <source>
        <dbReference type="ARBA" id="ARBA00031400"/>
    </source>
</evidence>
<proteinExistence type="inferred from homology"/>
<feature type="transmembrane region" description="Helical" evidence="10">
    <location>
        <begin position="104"/>
        <end position="121"/>
    </location>
</feature>
<reference evidence="13" key="1">
    <citation type="submission" date="2016-06" db="EMBL/GenBank/DDBJ databases">
        <authorList>
            <person name="Sutton G."/>
            <person name="Brinkac L."/>
            <person name="Sanka R."/>
            <person name="Adams M."/>
            <person name="Lau E."/>
            <person name="Sam S."/>
            <person name="Sreng N."/>
            <person name="Him V."/>
            <person name="Kerleguer A."/>
            <person name="Cheng S."/>
        </authorList>
    </citation>
    <scope>NUCLEOTIDE SEQUENCE [LARGE SCALE GENOMIC DNA]</scope>
    <source>
        <strain evidence="13">E1876</strain>
    </source>
</reference>
<dbReference type="GO" id="GO:0019646">
    <property type="term" value="P:aerobic electron transport chain"/>
    <property type="evidence" value="ECO:0007669"/>
    <property type="project" value="InterPro"/>
</dbReference>
<dbReference type="InterPro" id="IPR035973">
    <property type="entry name" value="Cyt_c_oxidase_su3-like_sf"/>
</dbReference>
<dbReference type="PROSITE" id="PS50253">
    <property type="entry name" value="COX3"/>
    <property type="match status" value="1"/>
</dbReference>
<dbReference type="PANTHER" id="PTHR11403">
    <property type="entry name" value="CYTOCHROME C OXIDASE SUBUNIT III"/>
    <property type="match status" value="1"/>
</dbReference>
<feature type="transmembrane region" description="Helical" evidence="10">
    <location>
        <begin position="184"/>
        <end position="202"/>
    </location>
</feature>
<feature type="transmembrane region" description="Helical" evidence="10">
    <location>
        <begin position="31"/>
        <end position="52"/>
    </location>
</feature>
<dbReference type="Gene3D" id="1.20.120.80">
    <property type="entry name" value="Cytochrome c oxidase, subunit III, four-helix bundle"/>
    <property type="match status" value="1"/>
</dbReference>
<feature type="transmembrane region" description="Helical" evidence="10">
    <location>
        <begin position="72"/>
        <end position="92"/>
    </location>
</feature>